<feature type="non-terminal residue" evidence="3">
    <location>
        <position position="93"/>
    </location>
</feature>
<dbReference type="GO" id="GO:0003677">
    <property type="term" value="F:DNA binding"/>
    <property type="evidence" value="ECO:0007669"/>
    <property type="project" value="UniProtKB-KW"/>
</dbReference>
<dbReference type="CDD" id="cd00093">
    <property type="entry name" value="HTH_XRE"/>
    <property type="match status" value="1"/>
</dbReference>
<keyword evidence="4" id="KW-1185">Reference proteome</keyword>
<dbReference type="PANTHER" id="PTHR46558">
    <property type="entry name" value="TRACRIPTIONAL REGULATORY PROTEIN-RELATED-RELATED"/>
    <property type="match status" value="1"/>
</dbReference>
<sequence length="93" mass="10736">MNTLGERLRFARKKRGYTQDSLAEVIGVSRGVIYNLEKNKTEPQMIVINAICQTLNINRDWLLYGRDEMEDRSELSKSARILAELYDVAKDLS</sequence>
<name>G5IDZ7_9FIRM</name>
<dbReference type="RefSeq" id="WP_006779707.1">
    <property type="nucleotide sequence ID" value="NZ_JH379027.1"/>
</dbReference>
<dbReference type="PANTHER" id="PTHR46558:SF4">
    <property type="entry name" value="DNA-BIDING PHAGE PROTEIN"/>
    <property type="match status" value="1"/>
</dbReference>
<evidence type="ECO:0000313" key="4">
    <source>
        <dbReference type="Proteomes" id="UP000005384"/>
    </source>
</evidence>
<organism evidence="3 4">
    <name type="scientific">Hungatella hathewayi WAL-18680</name>
    <dbReference type="NCBI Taxonomy" id="742737"/>
    <lineage>
        <taxon>Bacteria</taxon>
        <taxon>Bacillati</taxon>
        <taxon>Bacillota</taxon>
        <taxon>Clostridia</taxon>
        <taxon>Lachnospirales</taxon>
        <taxon>Lachnospiraceae</taxon>
        <taxon>Hungatella</taxon>
    </lineage>
</organism>
<evidence type="ECO:0000259" key="2">
    <source>
        <dbReference type="PROSITE" id="PS50943"/>
    </source>
</evidence>
<dbReference type="HOGENOM" id="CLU_066192_5_4_9"/>
<dbReference type="PROSITE" id="PS50943">
    <property type="entry name" value="HTH_CROC1"/>
    <property type="match status" value="1"/>
</dbReference>
<protein>
    <recommendedName>
        <fullName evidence="2">HTH cro/C1-type domain-containing protein</fullName>
    </recommendedName>
</protein>
<dbReference type="EMBL" id="ADLN01000028">
    <property type="protein sequence ID" value="EHI60278.1"/>
    <property type="molecule type" value="Genomic_DNA"/>
</dbReference>
<dbReference type="SUPFAM" id="SSF47413">
    <property type="entry name" value="lambda repressor-like DNA-binding domains"/>
    <property type="match status" value="1"/>
</dbReference>
<dbReference type="InterPro" id="IPR010982">
    <property type="entry name" value="Lambda_DNA-bd_dom_sf"/>
</dbReference>
<dbReference type="InterPro" id="IPR001387">
    <property type="entry name" value="Cro/C1-type_HTH"/>
</dbReference>
<comment type="caution">
    <text evidence="3">The sequence shown here is derived from an EMBL/GenBank/DDBJ whole genome shotgun (WGS) entry which is preliminary data.</text>
</comment>
<gene>
    <name evidence="3" type="ORF">HMPREF9473_01724</name>
</gene>
<dbReference type="Proteomes" id="UP000005384">
    <property type="component" value="Unassembled WGS sequence"/>
</dbReference>
<dbReference type="Pfam" id="PF12844">
    <property type="entry name" value="HTH_19"/>
    <property type="match status" value="1"/>
</dbReference>
<proteinExistence type="predicted"/>
<dbReference type="SMART" id="SM00530">
    <property type="entry name" value="HTH_XRE"/>
    <property type="match status" value="1"/>
</dbReference>
<reference evidence="3 4" key="1">
    <citation type="submission" date="2011-08" db="EMBL/GenBank/DDBJ databases">
        <title>The Genome Sequence of Clostridium hathewayi WAL-18680.</title>
        <authorList>
            <consortium name="The Broad Institute Genome Sequencing Platform"/>
            <person name="Earl A."/>
            <person name="Ward D."/>
            <person name="Feldgarden M."/>
            <person name="Gevers D."/>
            <person name="Finegold S.M."/>
            <person name="Summanen P.H."/>
            <person name="Molitoris D.R."/>
            <person name="Song M."/>
            <person name="Daigneault M."/>
            <person name="Allen-Vercoe E."/>
            <person name="Young S.K."/>
            <person name="Zeng Q."/>
            <person name="Gargeya S."/>
            <person name="Fitzgerald M."/>
            <person name="Haas B."/>
            <person name="Abouelleil A."/>
            <person name="Alvarado L."/>
            <person name="Arachchi H.M."/>
            <person name="Berlin A."/>
            <person name="Brown A."/>
            <person name="Chapman S.B."/>
            <person name="Chen Z."/>
            <person name="Dunbar C."/>
            <person name="Freedman E."/>
            <person name="Gearin G."/>
            <person name="Gellesch M."/>
            <person name="Goldberg J."/>
            <person name="Griggs A."/>
            <person name="Gujja S."/>
            <person name="Heiman D."/>
            <person name="Howarth C."/>
            <person name="Larson L."/>
            <person name="Lui A."/>
            <person name="MacDonald P.J.P."/>
            <person name="Montmayeur A."/>
            <person name="Murphy C."/>
            <person name="Neiman D."/>
            <person name="Pearson M."/>
            <person name="Priest M."/>
            <person name="Roberts A."/>
            <person name="Saif S."/>
            <person name="Shea T."/>
            <person name="Shenoy N."/>
            <person name="Sisk P."/>
            <person name="Stolte C."/>
            <person name="Sykes S."/>
            <person name="Wortman J."/>
            <person name="Nusbaum C."/>
            <person name="Birren B."/>
        </authorList>
    </citation>
    <scope>NUCLEOTIDE SEQUENCE [LARGE SCALE GENOMIC DNA]</scope>
    <source>
        <strain evidence="3 4">WAL-18680</strain>
    </source>
</reference>
<keyword evidence="1" id="KW-0238">DNA-binding</keyword>
<dbReference type="AlphaFoldDB" id="G5IDZ7"/>
<accession>G5IDZ7</accession>
<evidence type="ECO:0000313" key="3">
    <source>
        <dbReference type="EMBL" id="EHI60278.1"/>
    </source>
</evidence>
<feature type="domain" description="HTH cro/C1-type" evidence="2">
    <location>
        <begin position="8"/>
        <end position="62"/>
    </location>
</feature>
<dbReference type="Gene3D" id="1.10.260.40">
    <property type="entry name" value="lambda repressor-like DNA-binding domains"/>
    <property type="match status" value="1"/>
</dbReference>
<evidence type="ECO:0000256" key="1">
    <source>
        <dbReference type="ARBA" id="ARBA00023125"/>
    </source>
</evidence>